<dbReference type="Pfam" id="PF17766">
    <property type="entry name" value="fn3_6"/>
    <property type="match status" value="1"/>
</dbReference>
<evidence type="ECO:0000256" key="4">
    <source>
        <dbReference type="ARBA" id="ARBA00022801"/>
    </source>
</evidence>
<dbReference type="GO" id="GO:0004252">
    <property type="term" value="F:serine-type endopeptidase activity"/>
    <property type="evidence" value="ECO:0007669"/>
    <property type="project" value="UniProtKB-UniRule"/>
</dbReference>
<organism evidence="11 12">
    <name type="scientific">Solanum pinnatisectum</name>
    <name type="common">tansyleaf nightshade</name>
    <dbReference type="NCBI Taxonomy" id="50273"/>
    <lineage>
        <taxon>Eukaryota</taxon>
        <taxon>Viridiplantae</taxon>
        <taxon>Streptophyta</taxon>
        <taxon>Embryophyta</taxon>
        <taxon>Tracheophyta</taxon>
        <taxon>Spermatophyta</taxon>
        <taxon>Magnoliopsida</taxon>
        <taxon>eudicotyledons</taxon>
        <taxon>Gunneridae</taxon>
        <taxon>Pentapetalae</taxon>
        <taxon>asterids</taxon>
        <taxon>lamiids</taxon>
        <taxon>Solanales</taxon>
        <taxon>Solanaceae</taxon>
        <taxon>Solanoideae</taxon>
        <taxon>Solaneae</taxon>
        <taxon>Solanum</taxon>
    </lineage>
</organism>
<dbReference type="Gene3D" id="3.50.30.30">
    <property type="match status" value="1"/>
</dbReference>
<dbReference type="PROSITE" id="PS51892">
    <property type="entry name" value="SUBTILASE"/>
    <property type="match status" value="1"/>
</dbReference>
<reference evidence="11 12" key="1">
    <citation type="submission" date="2023-10" db="EMBL/GenBank/DDBJ databases">
        <title>Genome-Wide Identification Analysis in wild type Solanum Pinnatisectum Reveals Some Genes Defensing Phytophthora Infestans.</title>
        <authorList>
            <person name="Sun C."/>
        </authorList>
    </citation>
    <scope>NUCLEOTIDE SEQUENCE [LARGE SCALE GENOMIC DNA]</scope>
    <source>
        <strain evidence="11">LQN</strain>
        <tissue evidence="11">Leaf</tissue>
    </source>
</reference>
<feature type="compositionally biased region" description="Low complexity" evidence="8">
    <location>
        <begin position="87"/>
        <end position="96"/>
    </location>
</feature>
<dbReference type="CDD" id="cd04852">
    <property type="entry name" value="Peptidases_S8_3"/>
    <property type="match status" value="1"/>
</dbReference>
<evidence type="ECO:0000259" key="10">
    <source>
        <dbReference type="Pfam" id="PF17766"/>
    </source>
</evidence>
<name>A0AAV9MAF8_9SOLN</name>
<comment type="caution">
    <text evidence="11">The sequence shown here is derived from an EMBL/GenBank/DDBJ whole genome shotgun (WGS) entry which is preliminary data.</text>
</comment>
<feature type="active site" description="Charge relay system" evidence="6 7">
    <location>
        <position position="408"/>
    </location>
</feature>
<dbReference type="CDD" id="cd02120">
    <property type="entry name" value="PA_subtilisin_like"/>
    <property type="match status" value="1"/>
</dbReference>
<keyword evidence="2 7" id="KW-0645">Protease</keyword>
<dbReference type="PRINTS" id="PR00723">
    <property type="entry name" value="SUBTILISIN"/>
</dbReference>
<evidence type="ECO:0000256" key="7">
    <source>
        <dbReference type="PROSITE-ProRule" id="PRU01240"/>
    </source>
</evidence>
<keyword evidence="3" id="KW-0732">Signal</keyword>
<dbReference type="InterPro" id="IPR045051">
    <property type="entry name" value="SBT"/>
</dbReference>
<evidence type="ECO:0000259" key="9">
    <source>
        <dbReference type="Pfam" id="PF00082"/>
    </source>
</evidence>
<accession>A0AAV9MAF8</accession>
<evidence type="ECO:0000256" key="2">
    <source>
        <dbReference type="ARBA" id="ARBA00022670"/>
    </source>
</evidence>
<evidence type="ECO:0000256" key="6">
    <source>
        <dbReference type="PIRSR" id="PIRSR615500-1"/>
    </source>
</evidence>
<dbReference type="AlphaFoldDB" id="A0AAV9MAF8"/>
<dbReference type="InterPro" id="IPR023828">
    <property type="entry name" value="Peptidase_S8_Ser-AS"/>
</dbReference>
<dbReference type="InterPro" id="IPR034197">
    <property type="entry name" value="Peptidases_S8_3"/>
</dbReference>
<dbReference type="SUPFAM" id="SSF52743">
    <property type="entry name" value="Subtilisin-like"/>
    <property type="match status" value="1"/>
</dbReference>
<dbReference type="FunFam" id="2.60.40.2310:FF:000001">
    <property type="entry name" value="Subtilisin-like protease SBT1.5"/>
    <property type="match status" value="1"/>
</dbReference>
<dbReference type="FunFam" id="3.40.50.200:FF:000006">
    <property type="entry name" value="Subtilisin-like protease SBT1.5"/>
    <property type="match status" value="1"/>
</dbReference>
<feature type="region of interest" description="Disordered" evidence="8">
    <location>
        <begin position="77"/>
        <end position="96"/>
    </location>
</feature>
<evidence type="ECO:0000256" key="5">
    <source>
        <dbReference type="ARBA" id="ARBA00022825"/>
    </source>
</evidence>
<dbReference type="EMBL" id="JAWPEI010000002">
    <property type="protein sequence ID" value="KAK4734791.1"/>
    <property type="molecule type" value="Genomic_DNA"/>
</dbReference>
<dbReference type="InterPro" id="IPR036852">
    <property type="entry name" value="Peptidase_S8/S53_dom_sf"/>
</dbReference>
<feature type="domain" description="Peptidase S8/S53" evidence="9">
    <location>
        <begin position="2"/>
        <end position="441"/>
    </location>
</feature>
<feature type="active site" description="Charge relay system" evidence="6 7">
    <location>
        <position position="86"/>
    </location>
</feature>
<dbReference type="InterPro" id="IPR041469">
    <property type="entry name" value="Subtilisin-like_FN3"/>
</dbReference>
<dbReference type="Pfam" id="PF00082">
    <property type="entry name" value="Peptidase_S8"/>
    <property type="match status" value="1"/>
</dbReference>
<evidence type="ECO:0000313" key="11">
    <source>
        <dbReference type="EMBL" id="KAK4734791.1"/>
    </source>
</evidence>
<dbReference type="InterPro" id="IPR000209">
    <property type="entry name" value="Peptidase_S8/S53_dom"/>
</dbReference>
<dbReference type="Gene3D" id="2.60.40.2310">
    <property type="match status" value="1"/>
</dbReference>
<dbReference type="PROSITE" id="PS00138">
    <property type="entry name" value="SUBTILASE_SER"/>
    <property type="match status" value="1"/>
</dbReference>
<evidence type="ECO:0000256" key="3">
    <source>
        <dbReference type="ARBA" id="ARBA00022729"/>
    </source>
</evidence>
<feature type="active site" description="Charge relay system" evidence="6 7">
    <location>
        <position position="11"/>
    </location>
</feature>
<keyword evidence="12" id="KW-1185">Reference proteome</keyword>
<feature type="domain" description="Subtilisin-like protease fibronectin type-III" evidence="10">
    <location>
        <begin position="516"/>
        <end position="609"/>
    </location>
</feature>
<dbReference type="Proteomes" id="UP001311915">
    <property type="component" value="Unassembled WGS sequence"/>
</dbReference>
<keyword evidence="4 7" id="KW-0378">Hydrolase</keyword>
<comment type="similarity">
    <text evidence="1 7">Belongs to the peptidase S8 family.</text>
</comment>
<dbReference type="PANTHER" id="PTHR10795">
    <property type="entry name" value="PROPROTEIN CONVERTASE SUBTILISIN/KEXIN"/>
    <property type="match status" value="1"/>
</dbReference>
<evidence type="ECO:0000256" key="8">
    <source>
        <dbReference type="SAM" id="MobiDB-lite"/>
    </source>
</evidence>
<dbReference type="InterPro" id="IPR015500">
    <property type="entry name" value="Peptidase_S8_subtilisin-rel"/>
</dbReference>
<dbReference type="Gene3D" id="3.40.50.200">
    <property type="entry name" value="Peptidase S8/S53 domain"/>
    <property type="match status" value="1"/>
</dbReference>
<protein>
    <submittedName>
        <fullName evidence="11">Uncharacterized protein</fullName>
    </submittedName>
</protein>
<dbReference type="GO" id="GO:0006508">
    <property type="term" value="P:proteolysis"/>
    <property type="evidence" value="ECO:0007669"/>
    <property type="project" value="UniProtKB-KW"/>
</dbReference>
<sequence length="618" mass="65972">MGDGIIIGVLDTGIWPESEAFNDKGLGPIPSRWKGRCESGERFDPAKACNRKLIGAKYFMKGYEAFHGGKFDHKIEFESPRDRNGHGTHTASTAGGSFSPNVSYHGLAYGTVRGGAPKARIAMYKVCYNGGGCNYADVIMAIDQAIHDGVDILSMSLGGEPPLSPDVDFTDGGQFASLSAVTHGITVVSSAGNKGSLPQTVGNISPWMLTVAASSIDRSLPTLITLGNNWIFVGQSLYTGKETGFISIVYQESSDFEDNRYCDTLNINDTWAAGKVVLCFLVKGDENDLGTALQVVQVVGGLGLIVAKNPTRTLDYYASDFPSIGVSFDIGAQLLDYIRYSRNPQVKLSPTRTHIGKPVSTHIASFSSRGPNSVAPAILKPDIAAPGVNILAVVPPAETPYKFESGTSMAAPHVSGIVALLMSLHPHWSPAAIKSALVTTGEPIIAEGNTDKIADPFDFGGGLVNANAEKDPGLVYDMGFLLVHIYLCPMGYNTSAIGRIINGFVTCANKMPSLVDFNVPSLTIPSLRKTVTVKRTVTNVGPVNSKYKAIIAPPLGITIKVKPETLIFNSSTKKISFTLTISTSHKYTTGYYFGSLTWTDGKVRIPISVRTEFPELAG</sequence>
<evidence type="ECO:0000256" key="1">
    <source>
        <dbReference type="ARBA" id="ARBA00011073"/>
    </source>
</evidence>
<keyword evidence="5 7" id="KW-0720">Serine protease</keyword>
<evidence type="ECO:0000313" key="12">
    <source>
        <dbReference type="Proteomes" id="UP001311915"/>
    </source>
</evidence>
<proteinExistence type="inferred from homology"/>
<gene>
    <name evidence="11" type="ORF">R3W88_009052</name>
</gene>